<accession>A0AAE0TZV8</accession>
<dbReference type="EMBL" id="JAULSW010000004">
    <property type="protein sequence ID" value="KAK3385672.1"/>
    <property type="molecule type" value="Genomic_DNA"/>
</dbReference>
<protein>
    <submittedName>
        <fullName evidence="2">Uncharacterized protein</fullName>
    </submittedName>
</protein>
<dbReference type="AlphaFoldDB" id="A0AAE0TZV8"/>
<sequence>MMNPESLLLSSLGILLISPISLLTWLLLLPNTLVSFLPFFSFPFFSPTGLAITTKGLHLKQCLCCESSRKLFLVVQ</sequence>
<keyword evidence="1" id="KW-0812">Transmembrane</keyword>
<keyword evidence="1" id="KW-0472">Membrane</keyword>
<keyword evidence="1" id="KW-1133">Transmembrane helix</keyword>
<dbReference type="Proteomes" id="UP001285441">
    <property type="component" value="Unassembled WGS sequence"/>
</dbReference>
<name>A0AAE0TZV8_9PEZI</name>
<comment type="caution">
    <text evidence="2">The sequence shown here is derived from an EMBL/GenBank/DDBJ whole genome shotgun (WGS) entry which is preliminary data.</text>
</comment>
<evidence type="ECO:0000256" key="1">
    <source>
        <dbReference type="SAM" id="Phobius"/>
    </source>
</evidence>
<proteinExistence type="predicted"/>
<feature type="transmembrane region" description="Helical" evidence="1">
    <location>
        <begin position="33"/>
        <end position="52"/>
    </location>
</feature>
<reference evidence="2" key="1">
    <citation type="journal article" date="2023" name="Mol. Phylogenet. Evol.">
        <title>Genome-scale phylogeny and comparative genomics of the fungal order Sordariales.</title>
        <authorList>
            <person name="Hensen N."/>
            <person name="Bonometti L."/>
            <person name="Westerberg I."/>
            <person name="Brannstrom I.O."/>
            <person name="Guillou S."/>
            <person name="Cros-Aarteil S."/>
            <person name="Calhoun S."/>
            <person name="Haridas S."/>
            <person name="Kuo A."/>
            <person name="Mondo S."/>
            <person name="Pangilinan J."/>
            <person name="Riley R."/>
            <person name="LaButti K."/>
            <person name="Andreopoulos B."/>
            <person name="Lipzen A."/>
            <person name="Chen C."/>
            <person name="Yan M."/>
            <person name="Daum C."/>
            <person name="Ng V."/>
            <person name="Clum A."/>
            <person name="Steindorff A."/>
            <person name="Ohm R.A."/>
            <person name="Martin F."/>
            <person name="Silar P."/>
            <person name="Natvig D.O."/>
            <person name="Lalanne C."/>
            <person name="Gautier V."/>
            <person name="Ament-Velasquez S.L."/>
            <person name="Kruys A."/>
            <person name="Hutchinson M.I."/>
            <person name="Powell A.J."/>
            <person name="Barry K."/>
            <person name="Miller A.N."/>
            <person name="Grigoriev I.V."/>
            <person name="Debuchy R."/>
            <person name="Gladieux P."/>
            <person name="Hiltunen Thoren M."/>
            <person name="Johannesson H."/>
        </authorList>
    </citation>
    <scope>NUCLEOTIDE SEQUENCE</scope>
    <source>
        <strain evidence="2">CBS 232.78</strain>
    </source>
</reference>
<evidence type="ECO:0000313" key="2">
    <source>
        <dbReference type="EMBL" id="KAK3385672.1"/>
    </source>
</evidence>
<reference evidence="2" key="2">
    <citation type="submission" date="2023-06" db="EMBL/GenBank/DDBJ databases">
        <authorList>
            <consortium name="Lawrence Berkeley National Laboratory"/>
            <person name="Haridas S."/>
            <person name="Hensen N."/>
            <person name="Bonometti L."/>
            <person name="Westerberg I."/>
            <person name="Brannstrom I.O."/>
            <person name="Guillou S."/>
            <person name="Cros-Aarteil S."/>
            <person name="Calhoun S."/>
            <person name="Kuo A."/>
            <person name="Mondo S."/>
            <person name="Pangilinan J."/>
            <person name="Riley R."/>
            <person name="LaButti K."/>
            <person name="Andreopoulos B."/>
            <person name="Lipzen A."/>
            <person name="Chen C."/>
            <person name="Yanf M."/>
            <person name="Daum C."/>
            <person name="Ng V."/>
            <person name="Clum A."/>
            <person name="Steindorff A."/>
            <person name="Ohm R."/>
            <person name="Martin F."/>
            <person name="Silar P."/>
            <person name="Natvig D."/>
            <person name="Lalanne C."/>
            <person name="Gautier V."/>
            <person name="Ament-velasquez S.L."/>
            <person name="Kruys A."/>
            <person name="Hutchinson M.I."/>
            <person name="Powell A.J."/>
            <person name="Barry K."/>
            <person name="Miller A.N."/>
            <person name="Grigoriev I.V."/>
            <person name="Debuchy R."/>
            <person name="Gladieux P."/>
            <person name="Thoren M.H."/>
            <person name="Johannesson H."/>
        </authorList>
    </citation>
    <scope>NUCLEOTIDE SEQUENCE</scope>
    <source>
        <strain evidence="2">CBS 232.78</strain>
    </source>
</reference>
<gene>
    <name evidence="2" type="ORF">B0H63DRAFT_473391</name>
</gene>
<feature type="transmembrane region" description="Helical" evidence="1">
    <location>
        <begin position="7"/>
        <end position="27"/>
    </location>
</feature>
<keyword evidence="3" id="KW-1185">Reference proteome</keyword>
<organism evidence="2 3">
    <name type="scientific">Podospora didyma</name>
    <dbReference type="NCBI Taxonomy" id="330526"/>
    <lineage>
        <taxon>Eukaryota</taxon>
        <taxon>Fungi</taxon>
        <taxon>Dikarya</taxon>
        <taxon>Ascomycota</taxon>
        <taxon>Pezizomycotina</taxon>
        <taxon>Sordariomycetes</taxon>
        <taxon>Sordariomycetidae</taxon>
        <taxon>Sordariales</taxon>
        <taxon>Podosporaceae</taxon>
        <taxon>Podospora</taxon>
    </lineage>
</organism>
<evidence type="ECO:0000313" key="3">
    <source>
        <dbReference type="Proteomes" id="UP001285441"/>
    </source>
</evidence>